<evidence type="ECO:0000313" key="7">
    <source>
        <dbReference type="EMBL" id="EMG96976.1"/>
    </source>
</evidence>
<dbReference type="InterPro" id="IPR029753">
    <property type="entry name" value="D-isomer_DH_CS"/>
</dbReference>
<dbReference type="EMBL" id="APDF01000010">
    <property type="protein sequence ID" value="EMG96976.1"/>
    <property type="molecule type" value="Genomic_DNA"/>
</dbReference>
<dbReference type="Gene3D" id="3.40.50.720">
    <property type="entry name" value="NAD(P)-binding Rossmann-like Domain"/>
    <property type="match status" value="2"/>
</dbReference>
<dbReference type="InterPro" id="IPR006139">
    <property type="entry name" value="D-isomer_2_OHA_DH_cat_dom"/>
</dbReference>
<keyword evidence="3" id="KW-0520">NAD</keyword>
<keyword evidence="2 4" id="KW-0560">Oxidoreductase</keyword>
<dbReference type="InterPro" id="IPR050418">
    <property type="entry name" value="D-iso_2-hydroxyacid_DH_PdxB"/>
</dbReference>
<protein>
    <submittedName>
        <fullName evidence="7">4-phosphoerythronate dehydrogenase</fullName>
    </submittedName>
</protein>
<evidence type="ECO:0000259" key="5">
    <source>
        <dbReference type="Pfam" id="PF00389"/>
    </source>
</evidence>
<dbReference type="GO" id="GO:0051287">
    <property type="term" value="F:NAD binding"/>
    <property type="evidence" value="ECO:0007669"/>
    <property type="project" value="InterPro"/>
</dbReference>
<dbReference type="Pfam" id="PF00389">
    <property type="entry name" value="2-Hacid_dh"/>
    <property type="match status" value="1"/>
</dbReference>
<dbReference type="InterPro" id="IPR006140">
    <property type="entry name" value="D-isomer_DH_NAD-bd"/>
</dbReference>
<evidence type="ECO:0000256" key="3">
    <source>
        <dbReference type="ARBA" id="ARBA00023027"/>
    </source>
</evidence>
<accession>A0AAV3IH65</accession>
<evidence type="ECO:0000256" key="1">
    <source>
        <dbReference type="ARBA" id="ARBA00005854"/>
    </source>
</evidence>
<dbReference type="InterPro" id="IPR036291">
    <property type="entry name" value="NAD(P)-bd_dom_sf"/>
</dbReference>
<evidence type="ECO:0000256" key="2">
    <source>
        <dbReference type="ARBA" id="ARBA00023002"/>
    </source>
</evidence>
<evidence type="ECO:0000313" key="8">
    <source>
        <dbReference type="Proteomes" id="UP000012012"/>
    </source>
</evidence>
<proteinExistence type="inferred from homology"/>
<dbReference type="SUPFAM" id="SSF51735">
    <property type="entry name" value="NAD(P)-binding Rossmann-fold domains"/>
    <property type="match status" value="1"/>
</dbReference>
<feature type="domain" description="D-isomer specific 2-hydroxyacid dehydrogenase catalytic" evidence="5">
    <location>
        <begin position="17"/>
        <end position="315"/>
    </location>
</feature>
<evidence type="ECO:0000259" key="6">
    <source>
        <dbReference type="Pfam" id="PF02826"/>
    </source>
</evidence>
<dbReference type="PANTHER" id="PTHR43761">
    <property type="entry name" value="D-ISOMER SPECIFIC 2-HYDROXYACID DEHYDROGENASE FAMILY PROTEIN (AFU_ORTHOLOGUE AFUA_1G13630)"/>
    <property type="match status" value="1"/>
</dbReference>
<reference evidence="7 8" key="1">
    <citation type="submission" date="2012-11" db="EMBL/GenBank/DDBJ databases">
        <authorList>
            <person name="Weinstock G."/>
            <person name="Sodergren E."/>
            <person name="Lobos E.A."/>
            <person name="Fulton L."/>
            <person name="Fulton R."/>
            <person name="Courtney L."/>
            <person name="Fronick C."/>
            <person name="O'Laughlin M."/>
            <person name="Godfrey J."/>
            <person name="Wilson R.M."/>
            <person name="Miner T."/>
            <person name="Farmer C."/>
            <person name="Delehaunty K."/>
            <person name="Cordes M."/>
            <person name="Minx P."/>
            <person name="Tomlinson C."/>
            <person name="Chen J."/>
            <person name="Wollam A."/>
            <person name="Pepin K.H."/>
            <person name="Bhonagiri V."/>
            <person name="Zhang X."/>
            <person name="Suruliraj S."/>
            <person name="Antonio M."/>
            <person name="Secka O."/>
            <person name="Thomas J."/>
            <person name="Warren W."/>
            <person name="Mitreva M."/>
            <person name="Mardis E.R."/>
            <person name="Wilson R.K."/>
        </authorList>
    </citation>
    <scope>NUCLEOTIDE SEQUENCE [LARGE SCALE GENOMIC DNA]</scope>
    <source>
        <strain evidence="7 8">GAM120Ai</strain>
    </source>
</reference>
<evidence type="ECO:0000256" key="4">
    <source>
        <dbReference type="RuleBase" id="RU003719"/>
    </source>
</evidence>
<gene>
    <name evidence="7" type="ORF">HMPREF1401_00347</name>
</gene>
<dbReference type="PANTHER" id="PTHR43761:SF1">
    <property type="entry name" value="D-ISOMER SPECIFIC 2-HYDROXYACID DEHYDROGENASE CATALYTIC DOMAIN-CONTAINING PROTEIN-RELATED"/>
    <property type="match status" value="1"/>
</dbReference>
<dbReference type="SUPFAM" id="SSF52283">
    <property type="entry name" value="Formate/glycerate dehydrogenase catalytic domain-like"/>
    <property type="match status" value="1"/>
</dbReference>
<dbReference type="PROSITE" id="PS00671">
    <property type="entry name" value="D_2_HYDROXYACID_DH_3"/>
    <property type="match status" value="1"/>
</dbReference>
<dbReference type="AlphaFoldDB" id="A0AAV3IH65"/>
<dbReference type="Pfam" id="PF02826">
    <property type="entry name" value="2-Hacid_dh_C"/>
    <property type="match status" value="1"/>
</dbReference>
<dbReference type="Proteomes" id="UP000012012">
    <property type="component" value="Unassembled WGS sequence"/>
</dbReference>
<name>A0AAV3IH65_HELPX</name>
<comment type="caution">
    <text evidence="7">The sequence shown here is derived from an EMBL/GenBank/DDBJ whole genome shotgun (WGS) entry which is preliminary data.</text>
</comment>
<comment type="similarity">
    <text evidence="1 4">Belongs to the D-isomer specific 2-hydroxyacid dehydrogenase family.</text>
</comment>
<feature type="domain" description="D-isomer specific 2-hydroxyacid dehydrogenase NAD-binding" evidence="6">
    <location>
        <begin position="112"/>
        <end position="290"/>
    </location>
</feature>
<sequence>MEMKTFKKGVILDAKSVGLKALEVLKEVADFDFYEVTSPSQIVERSIEAEIMVLNKVVITREVLSQLPKLKLICITATGTDNVDIKSAKDLGIEVKNVSAYSTESVAQHTLACALSLLGRINDYDRYCKSGEYSQSDIFTHISGMKMGLIKGGQWGVIGLGNIGKRVAKLAQAFGAKVVYYSPKDKKEEYERLSLEELLKTSDIISIHAPLNESTRDLIALKELQSLKEGAILINVGRGGIVNEKDLALILETKDLYYASDVFVKEPFEKDHAFLNPKIQNKLLLTPHIAWAYSDSLKTLVEKTKENIQDFLASQK</sequence>
<dbReference type="NCBIfam" id="NF006263">
    <property type="entry name" value="PRK08410.1"/>
    <property type="match status" value="1"/>
</dbReference>
<organism evidence="7 8">
    <name type="scientific">Helicobacter pylori GAM120Ai</name>
    <dbReference type="NCBI Taxonomy" id="1159029"/>
    <lineage>
        <taxon>Bacteria</taxon>
        <taxon>Pseudomonadati</taxon>
        <taxon>Campylobacterota</taxon>
        <taxon>Epsilonproteobacteria</taxon>
        <taxon>Campylobacterales</taxon>
        <taxon>Helicobacteraceae</taxon>
        <taxon>Helicobacter</taxon>
    </lineage>
</organism>
<dbReference type="GO" id="GO:0016616">
    <property type="term" value="F:oxidoreductase activity, acting on the CH-OH group of donors, NAD or NADP as acceptor"/>
    <property type="evidence" value="ECO:0007669"/>
    <property type="project" value="InterPro"/>
</dbReference>